<sequence length="210" mass="22335">MKTPPYRPHDLLFLRLPDRFDAGGPWPAWLDAAWLAGAPLVVRREAAPGSLVPVGARGTSRSQRCKGYVQRAAVARRVTPEMLAQTPLAEDATLPPLRALASLAPALDALGLAWGPTGGTGFYLASGLPVLRPDSDLDLLVRAPAPLASRIVEELMRLQHGAPCRVDIQVDTGSGGFALADYARGGRVLLKTAHGPLLVPDPWRPHTEAA</sequence>
<accession>A0A4P6L778</accession>
<keyword evidence="2" id="KW-0548">Nucleotidyltransferase</keyword>
<dbReference type="NCBIfam" id="NF002332">
    <property type="entry name" value="PRK01293.1"/>
    <property type="match status" value="1"/>
</dbReference>
<organism evidence="5 6">
    <name type="scientific">Pseudoduganella lutea</name>
    <dbReference type="NCBI Taxonomy" id="321985"/>
    <lineage>
        <taxon>Bacteria</taxon>
        <taxon>Pseudomonadati</taxon>
        <taxon>Pseudomonadota</taxon>
        <taxon>Betaproteobacteria</taxon>
        <taxon>Burkholderiales</taxon>
        <taxon>Oxalobacteraceae</taxon>
        <taxon>Telluria group</taxon>
        <taxon>Pseudoduganella</taxon>
    </lineage>
</organism>
<reference evidence="5 6" key="1">
    <citation type="submission" date="2019-02" db="EMBL/GenBank/DDBJ databases">
        <title>Draft Genome Sequences of Six Type Strains of the Genus Massilia.</title>
        <authorList>
            <person name="Miess H."/>
            <person name="Frediansyhah A."/>
            <person name="Gross H."/>
        </authorList>
    </citation>
    <scope>NUCLEOTIDE SEQUENCE [LARGE SCALE GENOMIC DNA]</scope>
    <source>
        <strain evidence="5 6">DSM 17473</strain>
    </source>
</reference>
<evidence type="ECO:0000256" key="2">
    <source>
        <dbReference type="ARBA" id="ARBA00022695"/>
    </source>
</evidence>
<evidence type="ECO:0000313" key="5">
    <source>
        <dbReference type="EMBL" id="QBE67580.1"/>
    </source>
</evidence>
<keyword evidence="6" id="KW-1185">Reference proteome</keyword>
<evidence type="ECO:0000256" key="1">
    <source>
        <dbReference type="ARBA" id="ARBA00022679"/>
    </source>
</evidence>
<gene>
    <name evidence="5" type="ORF">EWM63_29490</name>
</gene>
<dbReference type="NCBIfam" id="TIGR03135">
    <property type="entry name" value="malonate_mdcG"/>
    <property type="match status" value="1"/>
</dbReference>
<evidence type="ECO:0000259" key="4">
    <source>
        <dbReference type="Pfam" id="PF20866"/>
    </source>
</evidence>
<dbReference type="Proteomes" id="UP000290637">
    <property type="component" value="Chromosome"/>
</dbReference>
<evidence type="ECO:0000313" key="6">
    <source>
        <dbReference type="Proteomes" id="UP000290637"/>
    </source>
</evidence>
<dbReference type="OrthoDB" id="1275217at2"/>
<dbReference type="Pfam" id="PF10620">
    <property type="entry name" value="MdcG"/>
    <property type="match status" value="1"/>
</dbReference>
<dbReference type="InterPro" id="IPR017557">
    <property type="entry name" value="Holo-ACP_synthase"/>
</dbReference>
<dbReference type="GO" id="GO:0016779">
    <property type="term" value="F:nucleotidyltransferase activity"/>
    <property type="evidence" value="ECO:0007669"/>
    <property type="project" value="UniProtKB-KW"/>
</dbReference>
<dbReference type="Pfam" id="PF20866">
    <property type="entry name" value="MdcG_N"/>
    <property type="match status" value="1"/>
</dbReference>
<evidence type="ECO:0000259" key="3">
    <source>
        <dbReference type="Pfam" id="PF10620"/>
    </source>
</evidence>
<feature type="domain" description="Phosphoribosyl-dephospho-CoA transferase MdcG N-terminal" evidence="4">
    <location>
        <begin position="7"/>
        <end position="80"/>
    </location>
</feature>
<dbReference type="EMBL" id="CP035913">
    <property type="protein sequence ID" value="QBE67580.1"/>
    <property type="molecule type" value="Genomic_DNA"/>
</dbReference>
<dbReference type="AlphaFoldDB" id="A0A4P6L778"/>
<proteinExistence type="predicted"/>
<name>A0A4P6L778_9BURK</name>
<dbReference type="KEGG" id="plue:EWM63_29490"/>
<protein>
    <submittedName>
        <fullName evidence="5">Malonate decarboxylase holo-ACP synthase</fullName>
    </submittedName>
</protein>
<dbReference type="InterPro" id="IPR049180">
    <property type="entry name" value="MdcG_C"/>
</dbReference>
<dbReference type="InterPro" id="IPR048903">
    <property type="entry name" value="MdcG_N"/>
</dbReference>
<feature type="domain" description="Phosphoribosyl-dephospho-CoA transferase MdcG C-terminal" evidence="3">
    <location>
        <begin position="92"/>
        <end position="202"/>
    </location>
</feature>
<keyword evidence="1" id="KW-0808">Transferase</keyword>